<organism evidence="3 4">
    <name type="scientific">Hymenobacter lucidus</name>
    <dbReference type="NCBI Taxonomy" id="2880930"/>
    <lineage>
        <taxon>Bacteria</taxon>
        <taxon>Pseudomonadati</taxon>
        <taxon>Bacteroidota</taxon>
        <taxon>Cytophagia</taxon>
        <taxon>Cytophagales</taxon>
        <taxon>Hymenobacteraceae</taxon>
        <taxon>Hymenobacter</taxon>
    </lineage>
</organism>
<feature type="coiled-coil region" evidence="1">
    <location>
        <begin position="303"/>
        <end position="330"/>
    </location>
</feature>
<name>A0ABS8AMD4_9BACT</name>
<accession>A0ABS8AMD4</accession>
<keyword evidence="1" id="KW-0175">Coiled coil</keyword>
<feature type="domain" description="FAD dependent oxidoreductase" evidence="2">
    <location>
        <begin position="29"/>
        <end position="386"/>
    </location>
</feature>
<evidence type="ECO:0000313" key="3">
    <source>
        <dbReference type="EMBL" id="MCB2407363.1"/>
    </source>
</evidence>
<reference evidence="3" key="1">
    <citation type="submission" date="2021-10" db="EMBL/GenBank/DDBJ databases">
        <authorList>
            <person name="Dean J.D."/>
            <person name="Kim M.K."/>
            <person name="Newey C.N."/>
            <person name="Stoker T.S."/>
            <person name="Thompson D.W."/>
            <person name="Grose J.H."/>
        </authorList>
    </citation>
    <scope>NUCLEOTIDE SEQUENCE</scope>
    <source>
        <strain evidence="3">BT178</strain>
    </source>
</reference>
<gene>
    <name evidence="3" type="ORF">LGH74_05195</name>
</gene>
<dbReference type="Pfam" id="PF01266">
    <property type="entry name" value="DAO"/>
    <property type="match status" value="1"/>
</dbReference>
<keyword evidence="4" id="KW-1185">Reference proteome</keyword>
<evidence type="ECO:0000259" key="2">
    <source>
        <dbReference type="Pfam" id="PF01266"/>
    </source>
</evidence>
<evidence type="ECO:0000256" key="1">
    <source>
        <dbReference type="SAM" id="Coils"/>
    </source>
</evidence>
<dbReference type="Gene3D" id="3.50.50.60">
    <property type="entry name" value="FAD/NAD(P)-binding domain"/>
    <property type="match status" value="1"/>
</dbReference>
<comment type="caution">
    <text evidence="3">The sequence shown here is derived from an EMBL/GenBank/DDBJ whole genome shotgun (WGS) entry which is preliminary data.</text>
</comment>
<proteinExistence type="predicted"/>
<dbReference type="PANTHER" id="PTHR13847:SF201">
    <property type="entry name" value="PUTATIBE OXIDOREDUCTASE"/>
    <property type="match status" value="1"/>
</dbReference>
<dbReference type="InterPro" id="IPR036188">
    <property type="entry name" value="FAD/NAD-bd_sf"/>
</dbReference>
<dbReference type="InterPro" id="IPR006076">
    <property type="entry name" value="FAD-dep_OxRdtase"/>
</dbReference>
<evidence type="ECO:0000313" key="4">
    <source>
        <dbReference type="Proteomes" id="UP001165296"/>
    </source>
</evidence>
<dbReference type="Gene3D" id="3.30.9.10">
    <property type="entry name" value="D-Amino Acid Oxidase, subunit A, domain 2"/>
    <property type="match status" value="1"/>
</dbReference>
<dbReference type="EMBL" id="JAJADR010000001">
    <property type="protein sequence ID" value="MCB2407363.1"/>
    <property type="molecule type" value="Genomic_DNA"/>
</dbReference>
<dbReference type="PANTHER" id="PTHR13847">
    <property type="entry name" value="SARCOSINE DEHYDROGENASE-RELATED"/>
    <property type="match status" value="1"/>
</dbReference>
<protein>
    <submittedName>
        <fullName evidence="3">FAD-binding oxidoreductase</fullName>
    </submittedName>
</protein>
<dbReference type="RefSeq" id="WP_226172999.1">
    <property type="nucleotide sequence ID" value="NZ_JAJADR010000001.1"/>
</dbReference>
<dbReference type="SUPFAM" id="SSF51905">
    <property type="entry name" value="FAD/NAD(P)-binding domain"/>
    <property type="match status" value="1"/>
</dbReference>
<dbReference type="Proteomes" id="UP001165296">
    <property type="component" value="Unassembled WGS sequence"/>
</dbReference>
<sequence>MILTTGQPFWITERGLVRYPVLTEDVTCDVVIVGGGISGAMLGYYLTRAGLRAVVLEQRYVGAGSTSASTAMLQYELDENLVDLRKKVGVARANEAYLANLYGVHGVAHLCQHELPTDCGLRYCHSLYLASRPTDAAAVEEEGDARRGIGISNEFLPEAELLRRFQLKSPAALYSADTAEVNPYELTHTLLQQAQLAGLRVFERTEALRYEVNSGGKSVTLHTAGGHKVRAGHVVVCTGFAAADLVPRDIVNLHSTYVVLSRPGQADALPTGDAQLWETARPYIYTRRTPDGRIMIGGRDEVIKQSTFQNALLENKADKLEKQFQELFDQPIAFTRDFVWAGVYGETDDSLPYIGQHPDFPQVWFALGYGGNGTTYSLLAAEIIRDALTGRQHRYASTFGFER</sequence>